<dbReference type="Pfam" id="PF13646">
    <property type="entry name" value="HEAT_2"/>
    <property type="match status" value="3"/>
</dbReference>
<keyword evidence="6 11" id="KW-0418">Kinase</keyword>
<dbReference type="InterPro" id="IPR000357">
    <property type="entry name" value="HEAT"/>
</dbReference>
<evidence type="ECO:0000256" key="8">
    <source>
        <dbReference type="PROSITE-ProRule" id="PRU10141"/>
    </source>
</evidence>
<dbReference type="EC" id="2.7.11.1" evidence="1"/>
<dbReference type="PANTHER" id="PTHR43289:SF34">
    <property type="entry name" value="SERINE_THREONINE-PROTEIN KINASE YBDM-RELATED"/>
    <property type="match status" value="1"/>
</dbReference>
<dbReference type="SMART" id="SM00220">
    <property type="entry name" value="S_TKc"/>
    <property type="match status" value="1"/>
</dbReference>
<dbReference type="Gene3D" id="3.30.200.20">
    <property type="entry name" value="Phosphorylase Kinase, domain 1"/>
    <property type="match status" value="1"/>
</dbReference>
<evidence type="ECO:0000256" key="4">
    <source>
        <dbReference type="ARBA" id="ARBA00022737"/>
    </source>
</evidence>
<keyword evidence="2 11" id="KW-0723">Serine/threonine-protein kinase</keyword>
<evidence type="ECO:0000256" key="5">
    <source>
        <dbReference type="ARBA" id="ARBA00022741"/>
    </source>
</evidence>
<evidence type="ECO:0000256" key="6">
    <source>
        <dbReference type="ARBA" id="ARBA00022777"/>
    </source>
</evidence>
<evidence type="ECO:0000256" key="3">
    <source>
        <dbReference type="ARBA" id="ARBA00022679"/>
    </source>
</evidence>
<protein>
    <recommendedName>
        <fullName evidence="1">non-specific serine/threonine protein kinase</fullName>
        <ecNumber evidence="1">2.7.11.1</ecNumber>
    </recommendedName>
</protein>
<sequence>MSVFADFRAERLIRRLSRLEDLDGPEGRALLSRLASVAAAAVPRLLQSLEGPAGEAREGCAMELLRRLADDDTLPLFLHPLRDAPAPQRARITQVLARARGVDPHRVARALRDPELPRAALLEVLEGQRERLDADALLRLAPELDAASRGALFRLIREVADARVLPDLINRASGKDPAIRRLVMEVLGRFPEPRARSVLQEALRDDDPGVRRAALQALLAQGARDLPLGALCTLLRDGDLTVQQKAVDAVVRRNDPDTPAHLLPLLGDASEYVRRAAVEVLNGIGNSTNIKQLLVSIRDEDWWVRARSADALARIGGPRVVQAVVQLLRDEDEFVRRAAVEILNATRDETALTHLLAALEDTDWWVRERAVDALAAIGNRAAVPALLGMLQRDREAAPLVIRALARLGDDRAVPVLLQRLQDDAEGVRTEAVHALAELADAGSVGGILTALRQSAEEAGGEWGDLARDTADRLEARFAVSASRAGGADKATVTALAGDDTEGRALAGRVVGGPGLDVDALAPGDLLGERYRFVRRVGRGAFGSVLLMEDVMIGERIILKVMNPRLATDEEMIRRFVQELRLSRRITHENVIRIFDFLSVGGALAISMEYFPSQTLAALLRQRAPLPQGQAVRHAAAVAAGMAAAHEVGVIHRDLKPGNVLINEHGLVKIVDFGIAAVTGGGDTRLTRTGILVGTPRYMAPEQATGGRVTASADIYALGVVLYEMLTGRPPFEGEDQIALVYQHVQGRATPPAELNPAIDPRLNALVLRMMAVEPAARPASMGAVRAALLESIQGAHPPAGGDAHRGAAPGETD</sequence>
<dbReference type="InterPro" id="IPR011009">
    <property type="entry name" value="Kinase-like_dom_sf"/>
</dbReference>
<dbReference type="OrthoDB" id="9801841at2"/>
<dbReference type="EMBL" id="FOUO01000013">
    <property type="protein sequence ID" value="SFM59591.1"/>
    <property type="molecule type" value="Genomic_DNA"/>
</dbReference>
<evidence type="ECO:0000256" key="9">
    <source>
        <dbReference type="SAM" id="MobiDB-lite"/>
    </source>
</evidence>
<keyword evidence="12" id="KW-1185">Reference proteome</keyword>
<evidence type="ECO:0000313" key="11">
    <source>
        <dbReference type="EMBL" id="SFM59591.1"/>
    </source>
</evidence>
<dbReference type="SUPFAM" id="SSF48371">
    <property type="entry name" value="ARM repeat"/>
    <property type="match status" value="2"/>
</dbReference>
<gene>
    <name evidence="11" type="ORF">SAMN05421721_11317</name>
</gene>
<reference evidence="11 12" key="1">
    <citation type="submission" date="2016-10" db="EMBL/GenBank/DDBJ databases">
        <authorList>
            <person name="de Groot N.N."/>
        </authorList>
    </citation>
    <scope>NUCLEOTIDE SEQUENCE [LARGE SCALE GENOMIC DNA]</scope>
    <source>
        <strain evidence="11 12">DSM 4180</strain>
    </source>
</reference>
<dbReference type="InterPro" id="IPR011989">
    <property type="entry name" value="ARM-like"/>
</dbReference>
<proteinExistence type="predicted"/>
<organism evidence="11 12">
    <name type="scientific">Ectothiorhodospira mobilis</name>
    <dbReference type="NCBI Taxonomy" id="195064"/>
    <lineage>
        <taxon>Bacteria</taxon>
        <taxon>Pseudomonadati</taxon>
        <taxon>Pseudomonadota</taxon>
        <taxon>Gammaproteobacteria</taxon>
        <taxon>Chromatiales</taxon>
        <taxon>Ectothiorhodospiraceae</taxon>
        <taxon>Ectothiorhodospira</taxon>
    </lineage>
</organism>
<keyword evidence="7 8" id="KW-0067">ATP-binding</keyword>
<feature type="domain" description="Protein kinase" evidence="10">
    <location>
        <begin position="530"/>
        <end position="789"/>
    </location>
</feature>
<dbReference type="STRING" id="195064.SAMN05421721_11317"/>
<dbReference type="InterPro" id="IPR008271">
    <property type="entry name" value="Ser/Thr_kinase_AS"/>
</dbReference>
<evidence type="ECO:0000256" key="1">
    <source>
        <dbReference type="ARBA" id="ARBA00012513"/>
    </source>
</evidence>
<dbReference type="RefSeq" id="WP_090486316.1">
    <property type="nucleotide sequence ID" value="NZ_FOUO01000013.1"/>
</dbReference>
<feature type="region of interest" description="Disordered" evidence="9">
    <location>
        <begin position="794"/>
        <end position="813"/>
    </location>
</feature>
<dbReference type="GO" id="GO:0004674">
    <property type="term" value="F:protein serine/threonine kinase activity"/>
    <property type="evidence" value="ECO:0007669"/>
    <property type="project" value="UniProtKB-KW"/>
</dbReference>
<dbReference type="Gene3D" id="1.25.10.10">
    <property type="entry name" value="Leucine-rich Repeat Variant"/>
    <property type="match status" value="5"/>
</dbReference>
<dbReference type="InterPro" id="IPR004155">
    <property type="entry name" value="PBS_lyase_HEAT"/>
</dbReference>
<evidence type="ECO:0000259" key="10">
    <source>
        <dbReference type="PROSITE" id="PS50011"/>
    </source>
</evidence>
<keyword evidence="3" id="KW-0808">Transferase</keyword>
<dbReference type="GO" id="GO:0005524">
    <property type="term" value="F:ATP binding"/>
    <property type="evidence" value="ECO:0007669"/>
    <property type="project" value="UniProtKB-UniRule"/>
</dbReference>
<evidence type="ECO:0000256" key="7">
    <source>
        <dbReference type="ARBA" id="ARBA00022840"/>
    </source>
</evidence>
<dbReference type="SMART" id="SM00567">
    <property type="entry name" value="EZ_HEAT"/>
    <property type="match status" value="8"/>
</dbReference>
<dbReference type="PROSITE" id="PS00108">
    <property type="entry name" value="PROTEIN_KINASE_ST"/>
    <property type="match status" value="1"/>
</dbReference>
<dbReference type="Pfam" id="PF02985">
    <property type="entry name" value="HEAT"/>
    <property type="match status" value="1"/>
</dbReference>
<dbReference type="AlphaFoldDB" id="A0A1I4S5E3"/>
<evidence type="ECO:0000256" key="2">
    <source>
        <dbReference type="ARBA" id="ARBA00022527"/>
    </source>
</evidence>
<dbReference type="InterPro" id="IPR017441">
    <property type="entry name" value="Protein_kinase_ATP_BS"/>
</dbReference>
<dbReference type="FunFam" id="1.10.510.10:FF:000021">
    <property type="entry name" value="Serine/threonine protein kinase"/>
    <property type="match status" value="1"/>
</dbReference>
<dbReference type="PROSITE" id="PS50011">
    <property type="entry name" value="PROTEIN_KINASE_DOM"/>
    <property type="match status" value="1"/>
</dbReference>
<keyword evidence="4" id="KW-0677">Repeat</keyword>
<dbReference type="Gene3D" id="1.10.510.10">
    <property type="entry name" value="Transferase(Phosphotransferase) domain 1"/>
    <property type="match status" value="1"/>
</dbReference>
<dbReference type="InterPro" id="IPR016024">
    <property type="entry name" value="ARM-type_fold"/>
</dbReference>
<keyword evidence="5 8" id="KW-0547">Nucleotide-binding</keyword>
<dbReference type="PANTHER" id="PTHR43289">
    <property type="entry name" value="MITOGEN-ACTIVATED PROTEIN KINASE KINASE KINASE 20-RELATED"/>
    <property type="match status" value="1"/>
</dbReference>
<feature type="binding site" evidence="8">
    <location>
        <position position="559"/>
    </location>
    <ligand>
        <name>ATP</name>
        <dbReference type="ChEBI" id="CHEBI:30616"/>
    </ligand>
</feature>
<dbReference type="CDD" id="cd14014">
    <property type="entry name" value="STKc_PknB_like"/>
    <property type="match status" value="1"/>
</dbReference>
<dbReference type="PROSITE" id="PS00107">
    <property type="entry name" value="PROTEIN_KINASE_ATP"/>
    <property type="match status" value="1"/>
</dbReference>
<dbReference type="SUPFAM" id="SSF56112">
    <property type="entry name" value="Protein kinase-like (PK-like)"/>
    <property type="match status" value="1"/>
</dbReference>
<dbReference type="InterPro" id="IPR000719">
    <property type="entry name" value="Prot_kinase_dom"/>
</dbReference>
<dbReference type="Pfam" id="PF00069">
    <property type="entry name" value="Pkinase"/>
    <property type="match status" value="1"/>
</dbReference>
<dbReference type="Proteomes" id="UP000199556">
    <property type="component" value="Unassembled WGS sequence"/>
</dbReference>
<accession>A0A1I4S5E3</accession>
<name>A0A1I4S5E3_ECTMO</name>
<evidence type="ECO:0000313" key="12">
    <source>
        <dbReference type="Proteomes" id="UP000199556"/>
    </source>
</evidence>